<dbReference type="RefSeq" id="WP_271712463.1">
    <property type="nucleotide sequence ID" value="NZ_AP024169.1"/>
</dbReference>
<dbReference type="EMBL" id="AP024169">
    <property type="protein sequence ID" value="BCN31336.1"/>
    <property type="molecule type" value="Genomic_DNA"/>
</dbReference>
<dbReference type="Pfam" id="PF13377">
    <property type="entry name" value="Peripla_BP_3"/>
    <property type="match status" value="1"/>
</dbReference>
<dbReference type="PRINTS" id="PR00036">
    <property type="entry name" value="HTHLACI"/>
</dbReference>
<dbReference type="InterPro" id="IPR028082">
    <property type="entry name" value="Peripla_BP_I"/>
</dbReference>
<dbReference type="KEGG" id="ahb:bsdtb5_26310"/>
<dbReference type="CDD" id="cd01392">
    <property type="entry name" value="HTH_LacI"/>
    <property type="match status" value="1"/>
</dbReference>
<dbReference type="Pfam" id="PF00356">
    <property type="entry name" value="LacI"/>
    <property type="match status" value="1"/>
</dbReference>
<reference evidence="6 7" key="1">
    <citation type="submission" date="2020-11" db="EMBL/GenBank/DDBJ databases">
        <title>Draft genome sequencing of a Lachnospiraceae strain isolated from anoxic soil subjected to BSD treatment.</title>
        <authorList>
            <person name="Uek A."/>
            <person name="Tonouchi A."/>
        </authorList>
    </citation>
    <scope>NUCLEOTIDE SEQUENCE [LARGE SCALE GENOMIC DNA]</scope>
    <source>
        <strain evidence="6 7">TB5</strain>
    </source>
</reference>
<proteinExistence type="predicted"/>
<dbReference type="InterPro" id="IPR001387">
    <property type="entry name" value="Cro/C1-type_HTH"/>
</dbReference>
<dbReference type="SUPFAM" id="SSF47413">
    <property type="entry name" value="lambda repressor-like DNA-binding domains"/>
    <property type="match status" value="1"/>
</dbReference>
<evidence type="ECO:0000259" key="4">
    <source>
        <dbReference type="PROSITE" id="PS50932"/>
    </source>
</evidence>
<dbReference type="SMART" id="SM00354">
    <property type="entry name" value="HTH_LACI"/>
    <property type="match status" value="1"/>
</dbReference>
<dbReference type="AlphaFoldDB" id="A0A7R7EMH5"/>
<keyword evidence="1" id="KW-0805">Transcription regulation</keyword>
<feature type="domain" description="HTH lacI-type" evidence="4">
    <location>
        <begin position="3"/>
        <end position="57"/>
    </location>
</feature>
<accession>A0A7R7EMH5</accession>
<dbReference type="GO" id="GO:0003700">
    <property type="term" value="F:DNA-binding transcription factor activity"/>
    <property type="evidence" value="ECO:0007669"/>
    <property type="project" value="TreeGrafter"/>
</dbReference>
<dbReference type="SUPFAM" id="SSF53822">
    <property type="entry name" value="Periplasmic binding protein-like I"/>
    <property type="match status" value="1"/>
</dbReference>
<keyword evidence="3" id="KW-0804">Transcription</keyword>
<evidence type="ECO:0000256" key="3">
    <source>
        <dbReference type="ARBA" id="ARBA00023163"/>
    </source>
</evidence>
<dbReference type="Gene3D" id="1.10.260.40">
    <property type="entry name" value="lambda repressor-like DNA-binding domains"/>
    <property type="match status" value="1"/>
</dbReference>
<dbReference type="Gene3D" id="3.40.50.2300">
    <property type="match status" value="2"/>
</dbReference>
<name>A0A7R7EMH5_9FIRM</name>
<feature type="domain" description="HTH cro/C1-type" evidence="5">
    <location>
        <begin position="2"/>
        <end position="33"/>
    </location>
</feature>
<protein>
    <submittedName>
        <fullName evidence="6">LacI family transcriptional regulator</fullName>
    </submittedName>
</protein>
<keyword evidence="7" id="KW-1185">Reference proteome</keyword>
<dbReference type="InterPro" id="IPR010982">
    <property type="entry name" value="Lambda_DNA-bd_dom_sf"/>
</dbReference>
<dbReference type="PROSITE" id="PS50943">
    <property type="entry name" value="HTH_CROC1"/>
    <property type="match status" value="1"/>
</dbReference>
<keyword evidence="2" id="KW-0238">DNA-binding</keyword>
<evidence type="ECO:0000256" key="1">
    <source>
        <dbReference type="ARBA" id="ARBA00023015"/>
    </source>
</evidence>
<evidence type="ECO:0000256" key="2">
    <source>
        <dbReference type="ARBA" id="ARBA00023125"/>
    </source>
</evidence>
<gene>
    <name evidence="6" type="ORF">bsdtb5_26310</name>
</gene>
<evidence type="ECO:0000313" key="7">
    <source>
        <dbReference type="Proteomes" id="UP000595897"/>
    </source>
</evidence>
<dbReference type="PANTHER" id="PTHR30146">
    <property type="entry name" value="LACI-RELATED TRANSCRIPTIONAL REPRESSOR"/>
    <property type="match status" value="1"/>
</dbReference>
<evidence type="ECO:0000313" key="6">
    <source>
        <dbReference type="EMBL" id="BCN31336.1"/>
    </source>
</evidence>
<dbReference type="PANTHER" id="PTHR30146:SF109">
    <property type="entry name" value="HTH-TYPE TRANSCRIPTIONAL REGULATOR GALS"/>
    <property type="match status" value="1"/>
</dbReference>
<dbReference type="GO" id="GO:0000976">
    <property type="term" value="F:transcription cis-regulatory region binding"/>
    <property type="evidence" value="ECO:0007669"/>
    <property type="project" value="TreeGrafter"/>
</dbReference>
<dbReference type="PROSITE" id="PS50932">
    <property type="entry name" value="HTH_LACI_2"/>
    <property type="match status" value="1"/>
</dbReference>
<dbReference type="InterPro" id="IPR000843">
    <property type="entry name" value="HTH_LacI"/>
</dbReference>
<dbReference type="InterPro" id="IPR046335">
    <property type="entry name" value="LacI/GalR-like_sensor"/>
</dbReference>
<evidence type="ECO:0000259" key="5">
    <source>
        <dbReference type="PROSITE" id="PS50943"/>
    </source>
</evidence>
<dbReference type="CDD" id="cd06267">
    <property type="entry name" value="PBP1_LacI_sugar_binding-like"/>
    <property type="match status" value="1"/>
</dbReference>
<sequence length="343" mass="38515">MGITMKDVAREAGVSVSTVSKVLNDGASISGATKEHVREIMRRLQYQPNEQARNFARQKTNNVVFLSKLEKHTAFKNPHMFEIMCGAEEILSTNNYNLSFKGIKEDIEALNLVKDIVGRKSADGIIIHGSVTSKELVDLLVKSEYPHIIIGRPFFKCSACWIDINNSISGQMAAEHLTKCGYERIAFVGGPKSDEISSKRLNGFISAIHDHGYHVRDKYIKYGDYSKESGYELGIELLQEKEPPEAIICENNQIALGVVKAINFKNKKIPEDIAIITFDDFPLSRMIDPLLTVVDIDVYDMGYQAGTILMRKIISPELHVQSYTTLPRLIVRDSTINKNLVHK</sequence>
<dbReference type="Proteomes" id="UP000595897">
    <property type="component" value="Chromosome"/>
</dbReference>
<organism evidence="6 7">
    <name type="scientific">Anaeromicropila herbilytica</name>
    <dbReference type="NCBI Taxonomy" id="2785025"/>
    <lineage>
        <taxon>Bacteria</taxon>
        <taxon>Bacillati</taxon>
        <taxon>Bacillota</taxon>
        <taxon>Clostridia</taxon>
        <taxon>Lachnospirales</taxon>
        <taxon>Lachnospiraceae</taxon>
        <taxon>Anaeromicropila</taxon>
    </lineage>
</organism>
<dbReference type="PROSITE" id="PS00356">
    <property type="entry name" value="HTH_LACI_1"/>
    <property type="match status" value="1"/>
</dbReference>